<evidence type="ECO:0000313" key="1">
    <source>
        <dbReference type="EMBL" id="MDP8567771.1"/>
    </source>
</evidence>
<organism evidence="1 2">
    <name type="scientific">Methylophilus aquaticus</name>
    <dbReference type="NCBI Taxonomy" id="1971610"/>
    <lineage>
        <taxon>Bacteria</taxon>
        <taxon>Pseudomonadati</taxon>
        <taxon>Pseudomonadota</taxon>
        <taxon>Betaproteobacteria</taxon>
        <taxon>Nitrosomonadales</taxon>
        <taxon>Methylophilaceae</taxon>
        <taxon>Methylophilus</taxon>
    </lineage>
</organism>
<comment type="caution">
    <text evidence="1">The sequence shown here is derived from an EMBL/GenBank/DDBJ whole genome shotgun (WGS) entry which is preliminary data.</text>
</comment>
<accession>A0ABT9JTB3</accession>
<dbReference type="Proteomes" id="UP001225906">
    <property type="component" value="Unassembled WGS sequence"/>
</dbReference>
<reference evidence="2" key="1">
    <citation type="journal article" date="2019" name="Int. J. Syst. Evol. Microbiol.">
        <title>The Global Catalogue of Microorganisms (GCM) 10K type strain sequencing project: providing services to taxonomists for standard genome sequencing and annotation.</title>
        <authorList>
            <consortium name="The Broad Institute Genomics Platform"/>
            <consortium name="The Broad Institute Genome Sequencing Center for Infectious Disease"/>
            <person name="Wu L."/>
            <person name="Ma J."/>
        </authorList>
    </citation>
    <scope>NUCLEOTIDE SEQUENCE [LARGE SCALE GENOMIC DNA]</scope>
    <source>
        <strain evidence="2">VKM B-3159</strain>
    </source>
</reference>
<evidence type="ECO:0000313" key="2">
    <source>
        <dbReference type="Proteomes" id="UP001225906"/>
    </source>
</evidence>
<dbReference type="RefSeq" id="WP_306389482.1">
    <property type="nucleotide sequence ID" value="NZ_JAVCAP010000014.1"/>
</dbReference>
<dbReference type="NCBIfam" id="TIGR03790">
    <property type="entry name" value="TIGR03790 family protein"/>
    <property type="match status" value="1"/>
</dbReference>
<protein>
    <submittedName>
        <fullName evidence="1">TIGR03790 family protein</fullName>
    </submittedName>
</protein>
<gene>
    <name evidence="1" type="ORF">Q9291_07905</name>
</gene>
<sequence>MSIKWLKIFHKMNVKLSFFGGLFFTLIATYVSAGDYFAEFDRVGITPSELAILVNVDDSQSVEVAKIYAKKRGIPSENLIQLHFNPAQNEMSQADFVTIKQEVEAKTKSHIQGYAISWTKPYRVVCMSMTSAISFGFDQAYCGGCNPTRESPYFNTTSTTPFNDFKIRPSMMLAGDSVQEVLQLIDRGIHADSSFPSGNSYLIKGNGGNYDVRAANYNLTREDFNSVFLTYVTKQVSTSPLKRKNILFYFIGAPQVTRLEQLEFLPGAIADHLTSFGGDLYGKHGQSVSLAWLKAGATASYGTVVEPCNHLQKFPNPAAAMYYYLKGNSLLEAYWKSVAWPGQGLFIGEPLSSPFKPVFSKLNDKQYTVKVFAENQTRLFLHYTESLTTAYTKIAEFQIKRGINQINIPPELTSGNGGYFKFEIR</sequence>
<proteinExistence type="predicted"/>
<keyword evidence="2" id="KW-1185">Reference proteome</keyword>
<dbReference type="InterPro" id="IPR022265">
    <property type="entry name" value="CHP03790"/>
</dbReference>
<dbReference type="EMBL" id="JAVCAP010000014">
    <property type="protein sequence ID" value="MDP8567771.1"/>
    <property type="molecule type" value="Genomic_DNA"/>
</dbReference>
<name>A0ABT9JTB3_9PROT</name>